<dbReference type="PANTHER" id="PTHR32268:SF11">
    <property type="entry name" value="HOMOSERINE O-ACETYLTRANSFERASE"/>
    <property type="match status" value="1"/>
</dbReference>
<sequence>MAVKHLQRVPADARNPFHTLIREQTVVRIPKFTLESGIEMYDIDVAYKTWGRLDEQGTNCLVICHALTGSADVTDWWAPLIGPGKAFDISRFFVVCLNTLGSPYGSSSPCTYNPETGEIYGPEFPLVSIRDDVSIHKVVLEDLGVRQIASVIGGSMGGMLTLEWAFMFPDYVRTIVPIATCARHSAWGISWGESQRQAIYSDPKYNDGYYSFDDPPSTGLAAARMSALLTYRSRTSFESRFGRNAADPAKLKTINGNSSLNTNDDSRSWSPARENWEVHNEGHMMAKRRSQTPSDTSEASSTHSSSPPSAPVTNDSNTKGSAFPLNRNIGRRARPTQTFSAQSYLRYQGQKFVARFDANCYIAMTRKLDTHDVSRGRNFASVGEALATLTQPALVVGIESDGLFTFEEQKELAGHIPNAILKRIESPEGHDAFLIEFELMNNLVKEFLDAKLPEIVSREPIAVDDIITSSVKPLIGESDDESGHEITRW</sequence>
<evidence type="ECO:0000313" key="7">
    <source>
        <dbReference type="Proteomes" id="UP000095023"/>
    </source>
</evidence>
<evidence type="ECO:0000256" key="1">
    <source>
        <dbReference type="ARBA" id="ARBA00006886"/>
    </source>
</evidence>
<gene>
    <name evidence="6" type="ORF">CANCADRAFT_110345</name>
</gene>
<proteinExistence type="inferred from homology"/>
<dbReference type="GO" id="GO:0071266">
    <property type="term" value="P:'de novo' L-methionine biosynthetic process"/>
    <property type="evidence" value="ECO:0007669"/>
    <property type="project" value="EnsemblFungi"/>
</dbReference>
<evidence type="ECO:0000256" key="3">
    <source>
        <dbReference type="PIRSR" id="PIRSR000443-1"/>
    </source>
</evidence>
<dbReference type="InterPro" id="IPR008220">
    <property type="entry name" value="HAT_MetX-like"/>
</dbReference>
<dbReference type="AlphaFoldDB" id="A0A1E4TGB4"/>
<feature type="active site" evidence="3">
    <location>
        <position position="401"/>
    </location>
</feature>
<evidence type="ECO:0000259" key="5">
    <source>
        <dbReference type="Pfam" id="PF00561"/>
    </source>
</evidence>
<dbReference type="GO" id="GO:0004414">
    <property type="term" value="F:homoserine O-acetyltransferase activity"/>
    <property type="evidence" value="ECO:0007669"/>
    <property type="project" value="EnsemblFungi"/>
</dbReference>
<dbReference type="HAMAP" id="MF_00296">
    <property type="entry name" value="MetX_acyltransf"/>
    <property type="match status" value="1"/>
</dbReference>
<feature type="active site" description="Nucleophile" evidence="3">
    <location>
        <position position="155"/>
    </location>
</feature>
<protein>
    <recommendedName>
        <fullName evidence="5">AB hydrolase-1 domain-containing protein</fullName>
    </recommendedName>
</protein>
<dbReference type="NCBIfam" id="TIGR01392">
    <property type="entry name" value="homoserO_Ac_trn"/>
    <property type="match status" value="1"/>
</dbReference>
<keyword evidence="2" id="KW-0808">Transferase</keyword>
<comment type="similarity">
    <text evidence="1">Belongs to the AB hydrolase superfamily. MetX family.</text>
</comment>
<name>A0A1E4TGB4_9ASCO</name>
<dbReference type="SUPFAM" id="SSF53474">
    <property type="entry name" value="alpha/beta-Hydrolases"/>
    <property type="match status" value="1"/>
</dbReference>
<dbReference type="GO" id="GO:0009092">
    <property type="term" value="P:homoserine metabolic process"/>
    <property type="evidence" value="ECO:0007669"/>
    <property type="project" value="TreeGrafter"/>
</dbReference>
<dbReference type="InterPro" id="IPR029058">
    <property type="entry name" value="AB_hydrolase_fold"/>
</dbReference>
<accession>A0A1E4TGB4</accession>
<feature type="compositionally biased region" description="Basic and acidic residues" evidence="4">
    <location>
        <begin position="274"/>
        <end position="284"/>
    </location>
</feature>
<evidence type="ECO:0000313" key="6">
    <source>
        <dbReference type="EMBL" id="ODV90743.1"/>
    </source>
</evidence>
<dbReference type="PANTHER" id="PTHR32268">
    <property type="entry name" value="HOMOSERINE O-ACETYLTRANSFERASE"/>
    <property type="match status" value="1"/>
</dbReference>
<reference evidence="7" key="1">
    <citation type="submission" date="2016-02" db="EMBL/GenBank/DDBJ databases">
        <title>Comparative genomics of biotechnologically important yeasts.</title>
        <authorList>
            <consortium name="DOE Joint Genome Institute"/>
            <person name="Riley R."/>
            <person name="Haridas S."/>
            <person name="Wolfe K.H."/>
            <person name="Lopes M.R."/>
            <person name="Hittinger C.T."/>
            <person name="Goker M."/>
            <person name="Salamov A."/>
            <person name="Wisecaver J."/>
            <person name="Long T.M."/>
            <person name="Aerts A.L."/>
            <person name="Barry K."/>
            <person name="Choi C."/>
            <person name="Clum A."/>
            <person name="Coughlan A.Y."/>
            <person name="Deshpande S."/>
            <person name="Douglass A.P."/>
            <person name="Hanson S.J."/>
            <person name="Klenk H.-P."/>
            <person name="Labutti K."/>
            <person name="Lapidus A."/>
            <person name="Lindquist E."/>
            <person name="Lipzen A."/>
            <person name="Meier-Kolthoff J.P."/>
            <person name="Ohm R.A."/>
            <person name="Otillar R.P."/>
            <person name="Pangilinan J."/>
            <person name="Peng Y."/>
            <person name="Rokas A."/>
            <person name="Rosa C.A."/>
            <person name="Scheuner C."/>
            <person name="Sibirny A.A."/>
            <person name="Slot J.C."/>
            <person name="Stielow J.B."/>
            <person name="Sun H."/>
            <person name="Kurtzman C.P."/>
            <person name="Blackwell M."/>
            <person name="Jeffries T.W."/>
            <person name="Grigoriev I.V."/>
        </authorList>
    </citation>
    <scope>NUCLEOTIDE SEQUENCE [LARGE SCALE GENOMIC DNA]</scope>
    <source>
        <strain evidence="7">NRRL Y-17796</strain>
    </source>
</reference>
<feature type="active site" evidence="3">
    <location>
        <position position="430"/>
    </location>
</feature>
<keyword evidence="7" id="KW-1185">Reference proteome</keyword>
<dbReference type="Proteomes" id="UP000095023">
    <property type="component" value="Unassembled WGS sequence"/>
</dbReference>
<dbReference type="EMBL" id="KV453842">
    <property type="protein sequence ID" value="ODV90743.1"/>
    <property type="molecule type" value="Genomic_DNA"/>
</dbReference>
<dbReference type="PIRSF" id="PIRSF000443">
    <property type="entry name" value="Homoser_Ac_trans"/>
    <property type="match status" value="1"/>
</dbReference>
<feature type="compositionally biased region" description="Polar residues" evidence="4">
    <location>
        <begin position="254"/>
        <end position="263"/>
    </location>
</feature>
<dbReference type="OrthoDB" id="191364at2759"/>
<evidence type="ECO:0000256" key="4">
    <source>
        <dbReference type="SAM" id="MobiDB-lite"/>
    </source>
</evidence>
<feature type="region of interest" description="Disordered" evidence="4">
    <location>
        <begin position="248"/>
        <end position="335"/>
    </location>
</feature>
<feature type="compositionally biased region" description="Low complexity" evidence="4">
    <location>
        <begin position="293"/>
        <end position="307"/>
    </location>
</feature>
<dbReference type="Pfam" id="PF00561">
    <property type="entry name" value="Abhydrolase_1"/>
    <property type="match status" value="1"/>
</dbReference>
<dbReference type="InterPro" id="IPR000073">
    <property type="entry name" value="AB_hydrolase_1"/>
</dbReference>
<dbReference type="Gene3D" id="3.40.50.1820">
    <property type="entry name" value="alpha/beta hydrolase"/>
    <property type="match status" value="1"/>
</dbReference>
<organism evidence="6 7">
    <name type="scientific">Tortispora caseinolytica NRRL Y-17796</name>
    <dbReference type="NCBI Taxonomy" id="767744"/>
    <lineage>
        <taxon>Eukaryota</taxon>
        <taxon>Fungi</taxon>
        <taxon>Dikarya</taxon>
        <taxon>Ascomycota</taxon>
        <taxon>Saccharomycotina</taxon>
        <taxon>Trigonopsidomycetes</taxon>
        <taxon>Trigonopsidales</taxon>
        <taxon>Trigonopsidaceae</taxon>
        <taxon>Tortispora</taxon>
    </lineage>
</organism>
<evidence type="ECO:0000256" key="2">
    <source>
        <dbReference type="ARBA" id="ARBA00022679"/>
    </source>
</evidence>
<feature type="domain" description="AB hydrolase-1" evidence="5">
    <location>
        <begin position="61"/>
        <end position="435"/>
    </location>
</feature>